<keyword evidence="5 7" id="KW-0501">Molybdenum cofactor biosynthesis</keyword>
<feature type="domain" description="MoaB/Mog" evidence="8">
    <location>
        <begin position="217"/>
        <end position="355"/>
    </location>
</feature>
<evidence type="ECO:0000256" key="2">
    <source>
        <dbReference type="ARBA" id="ARBA00005046"/>
    </source>
</evidence>
<evidence type="ECO:0000256" key="3">
    <source>
        <dbReference type="ARBA" id="ARBA00010763"/>
    </source>
</evidence>
<dbReference type="PANTHER" id="PTHR10192">
    <property type="entry name" value="MOLYBDOPTERIN BIOSYNTHESIS PROTEIN"/>
    <property type="match status" value="1"/>
</dbReference>
<comment type="similarity">
    <text evidence="3 7">Belongs to the MoeA family.</text>
</comment>
<dbReference type="InterPro" id="IPR005110">
    <property type="entry name" value="MoeA_linker/N"/>
</dbReference>
<keyword evidence="7" id="KW-0479">Metal-binding</keyword>
<dbReference type="Gene3D" id="2.170.190.11">
    <property type="entry name" value="Molybdopterin biosynthesis moea protein, domain 3"/>
    <property type="match status" value="1"/>
</dbReference>
<accession>A0A1T5KD88</accession>
<comment type="function">
    <text evidence="1 7">Catalyzes the insertion of molybdate into adenylated molybdopterin with the concomitant release of AMP.</text>
</comment>
<dbReference type="Proteomes" id="UP000190857">
    <property type="component" value="Unassembled WGS sequence"/>
</dbReference>
<dbReference type="STRING" id="123320.SAMN06309945_2131"/>
<dbReference type="AlphaFoldDB" id="A0A1T5KD88"/>
<evidence type="ECO:0000256" key="6">
    <source>
        <dbReference type="ARBA" id="ARBA00047317"/>
    </source>
</evidence>
<dbReference type="InterPro" id="IPR036425">
    <property type="entry name" value="MoaB/Mog-like_dom_sf"/>
</dbReference>
<name>A0A1T5KD88_9MICO</name>
<dbReference type="EC" id="2.10.1.1" evidence="7"/>
<dbReference type="Gene3D" id="3.90.105.10">
    <property type="entry name" value="Molybdopterin biosynthesis moea protein, domain 2"/>
    <property type="match status" value="1"/>
</dbReference>
<keyword evidence="10" id="KW-1185">Reference proteome</keyword>
<dbReference type="Pfam" id="PF00994">
    <property type="entry name" value="MoCF_biosynth"/>
    <property type="match status" value="1"/>
</dbReference>
<dbReference type="SUPFAM" id="SSF63867">
    <property type="entry name" value="MoeA C-terminal domain-like"/>
    <property type="match status" value="1"/>
</dbReference>
<dbReference type="NCBIfam" id="NF045515">
    <property type="entry name" value="Glp_gephyrin"/>
    <property type="match status" value="1"/>
</dbReference>
<dbReference type="RefSeq" id="WP_234991146.1">
    <property type="nucleotide sequence ID" value="NZ_FUZP01000002.1"/>
</dbReference>
<dbReference type="InterPro" id="IPR038987">
    <property type="entry name" value="MoeA-like"/>
</dbReference>
<dbReference type="GO" id="GO:0046872">
    <property type="term" value="F:metal ion binding"/>
    <property type="evidence" value="ECO:0007669"/>
    <property type="project" value="UniProtKB-UniRule"/>
</dbReference>
<dbReference type="GO" id="GO:0005829">
    <property type="term" value="C:cytosol"/>
    <property type="evidence" value="ECO:0007669"/>
    <property type="project" value="TreeGrafter"/>
</dbReference>
<comment type="catalytic activity">
    <reaction evidence="6">
        <text>adenylyl-molybdopterin + molybdate = Mo-molybdopterin + AMP + H(+)</text>
        <dbReference type="Rhea" id="RHEA:35047"/>
        <dbReference type="ChEBI" id="CHEBI:15378"/>
        <dbReference type="ChEBI" id="CHEBI:36264"/>
        <dbReference type="ChEBI" id="CHEBI:62727"/>
        <dbReference type="ChEBI" id="CHEBI:71302"/>
        <dbReference type="ChEBI" id="CHEBI:456215"/>
        <dbReference type="EC" id="2.10.1.1"/>
    </reaction>
</comment>
<proteinExistence type="inferred from homology"/>
<evidence type="ECO:0000313" key="10">
    <source>
        <dbReference type="Proteomes" id="UP000190857"/>
    </source>
</evidence>
<evidence type="ECO:0000313" key="9">
    <source>
        <dbReference type="EMBL" id="SKC61663.1"/>
    </source>
</evidence>
<dbReference type="Pfam" id="PF03453">
    <property type="entry name" value="MoeA_N"/>
    <property type="match status" value="1"/>
</dbReference>
<dbReference type="SUPFAM" id="SSF53218">
    <property type="entry name" value="Molybdenum cofactor biosynthesis proteins"/>
    <property type="match status" value="1"/>
</dbReference>
<dbReference type="InterPro" id="IPR005111">
    <property type="entry name" value="MoeA_C_domain_IV"/>
</dbReference>
<dbReference type="InterPro" id="IPR036135">
    <property type="entry name" value="MoeA_linker/N_sf"/>
</dbReference>
<evidence type="ECO:0000256" key="4">
    <source>
        <dbReference type="ARBA" id="ARBA00022505"/>
    </source>
</evidence>
<dbReference type="Gene3D" id="2.40.340.10">
    <property type="entry name" value="MoeA, C-terminal, domain IV"/>
    <property type="match status" value="1"/>
</dbReference>
<organism evidence="9 10">
    <name type="scientific">Okibacterium fritillariae</name>
    <dbReference type="NCBI Taxonomy" id="123320"/>
    <lineage>
        <taxon>Bacteria</taxon>
        <taxon>Bacillati</taxon>
        <taxon>Actinomycetota</taxon>
        <taxon>Actinomycetes</taxon>
        <taxon>Micrococcales</taxon>
        <taxon>Microbacteriaceae</taxon>
        <taxon>Okibacterium</taxon>
    </lineage>
</organism>
<dbReference type="Pfam" id="PF03454">
    <property type="entry name" value="MoeA_C"/>
    <property type="match status" value="1"/>
</dbReference>
<keyword evidence="7" id="KW-0808">Transferase</keyword>
<keyword evidence="7" id="KW-0460">Magnesium</keyword>
<reference evidence="9 10" key="1">
    <citation type="submission" date="2017-02" db="EMBL/GenBank/DDBJ databases">
        <authorList>
            <person name="Peterson S.W."/>
        </authorList>
    </citation>
    <scope>NUCLEOTIDE SEQUENCE [LARGE SCALE GENOMIC DNA]</scope>
    <source>
        <strain evidence="9 10">VKM Ac-2059</strain>
    </source>
</reference>
<sequence>MSDGMVPTSVRVVRSVDEHREVVRVLLAPLAARLGADELAVSAERMSRHPHDYDGRVLAADVTAPIDLPPFDNSQMDGYAVASDDLMDASGERPVALRVAAHIPAGSTGRPLERGWAAPIMTGAPIPDGADAVVPIEQVDPPRFFPDADVSQHAVAPPVARFTRPVAPGTYRRARGSDIAAGSLLLAVGTRLGAAQWGVLAASGVATVPVRRRVRVTVLSTGHELRQPGDELGPGQIFDANSAALTRALAEVGADVRTVAAVSDDPEAFSRQLAALGAETDLLVTTGGVSAGAYEVVRETLAGAGVDFVGVRMQPGGPQGSGALRDTGMPVVTFPGNPVSALISFEVFLRPVLLELAGARASDRQRLRVTLAEDATSPVEKHQIRRGRLREDGRVELIGGPGSHLLHAYAASALLVHIPAGVASVTAGDTLDAWRIDD</sequence>
<dbReference type="SUPFAM" id="SSF63882">
    <property type="entry name" value="MoeA N-terminal region -like"/>
    <property type="match status" value="1"/>
</dbReference>
<dbReference type="CDD" id="cd00887">
    <property type="entry name" value="MoeA"/>
    <property type="match status" value="1"/>
</dbReference>
<dbReference type="GO" id="GO:0061599">
    <property type="term" value="F:molybdopterin molybdotransferase activity"/>
    <property type="evidence" value="ECO:0007669"/>
    <property type="project" value="UniProtKB-UniRule"/>
</dbReference>
<dbReference type="UniPathway" id="UPA00344"/>
<protein>
    <recommendedName>
        <fullName evidence="7">Molybdopterin molybdenumtransferase</fullName>
        <ecNumber evidence="7">2.10.1.1</ecNumber>
    </recommendedName>
</protein>
<evidence type="ECO:0000256" key="7">
    <source>
        <dbReference type="RuleBase" id="RU365090"/>
    </source>
</evidence>
<comment type="pathway">
    <text evidence="2 7">Cofactor biosynthesis; molybdopterin biosynthesis.</text>
</comment>
<evidence type="ECO:0000256" key="1">
    <source>
        <dbReference type="ARBA" id="ARBA00002901"/>
    </source>
</evidence>
<dbReference type="EMBL" id="FUZP01000002">
    <property type="protein sequence ID" value="SKC61663.1"/>
    <property type="molecule type" value="Genomic_DNA"/>
</dbReference>
<dbReference type="InterPro" id="IPR001453">
    <property type="entry name" value="MoaB/Mog_dom"/>
</dbReference>
<gene>
    <name evidence="9" type="ORF">SAMN06309945_2131</name>
</gene>
<dbReference type="GO" id="GO:0006777">
    <property type="term" value="P:Mo-molybdopterin cofactor biosynthetic process"/>
    <property type="evidence" value="ECO:0007669"/>
    <property type="project" value="UniProtKB-UniRule"/>
</dbReference>
<dbReference type="PANTHER" id="PTHR10192:SF5">
    <property type="entry name" value="GEPHYRIN"/>
    <property type="match status" value="1"/>
</dbReference>
<evidence type="ECO:0000259" key="8">
    <source>
        <dbReference type="SMART" id="SM00852"/>
    </source>
</evidence>
<dbReference type="SMART" id="SM00852">
    <property type="entry name" value="MoCF_biosynth"/>
    <property type="match status" value="1"/>
</dbReference>
<comment type="cofactor">
    <cofactor evidence="7">
        <name>Mg(2+)</name>
        <dbReference type="ChEBI" id="CHEBI:18420"/>
    </cofactor>
</comment>
<keyword evidence="4 7" id="KW-0500">Molybdenum</keyword>
<dbReference type="InterPro" id="IPR036688">
    <property type="entry name" value="MoeA_C_domain_IV_sf"/>
</dbReference>
<evidence type="ECO:0000256" key="5">
    <source>
        <dbReference type="ARBA" id="ARBA00023150"/>
    </source>
</evidence>
<dbReference type="Gene3D" id="3.40.980.10">
    <property type="entry name" value="MoaB/Mog-like domain"/>
    <property type="match status" value="1"/>
</dbReference>